<dbReference type="EMBL" id="MEHK01000004">
    <property type="protein sequence ID" value="OEJ21759.1"/>
    <property type="molecule type" value="Genomic_DNA"/>
</dbReference>
<dbReference type="SUPFAM" id="SSF53901">
    <property type="entry name" value="Thiolase-like"/>
    <property type="match status" value="1"/>
</dbReference>
<dbReference type="GO" id="GO:0005886">
    <property type="term" value="C:plasma membrane"/>
    <property type="evidence" value="ECO:0007669"/>
    <property type="project" value="TreeGrafter"/>
</dbReference>
<accession>A0A1E5NZS7</accession>
<evidence type="ECO:0000256" key="2">
    <source>
        <dbReference type="ARBA" id="ARBA00022553"/>
    </source>
</evidence>
<dbReference type="GO" id="GO:0006633">
    <property type="term" value="P:fatty acid biosynthetic process"/>
    <property type="evidence" value="ECO:0007669"/>
    <property type="project" value="TreeGrafter"/>
</dbReference>
<dbReference type="GO" id="GO:0005737">
    <property type="term" value="C:cytoplasm"/>
    <property type="evidence" value="ECO:0007669"/>
    <property type="project" value="TreeGrafter"/>
</dbReference>
<dbReference type="Gene3D" id="3.40.47.10">
    <property type="match status" value="1"/>
</dbReference>
<evidence type="ECO:0000259" key="3">
    <source>
        <dbReference type="Pfam" id="PF00109"/>
    </source>
</evidence>
<dbReference type="GO" id="GO:0004312">
    <property type="term" value="F:fatty acid synthase activity"/>
    <property type="evidence" value="ECO:0007669"/>
    <property type="project" value="TreeGrafter"/>
</dbReference>
<dbReference type="Pfam" id="PF00109">
    <property type="entry name" value="ketoacyl-synt"/>
    <property type="match status" value="1"/>
</dbReference>
<dbReference type="AlphaFoldDB" id="A0A1E5NZS7"/>
<dbReference type="GO" id="GO:0071770">
    <property type="term" value="P:DIM/DIP cell wall layer assembly"/>
    <property type="evidence" value="ECO:0007669"/>
    <property type="project" value="TreeGrafter"/>
</dbReference>
<feature type="domain" description="Beta-ketoacyl synthase-like N-terminal" evidence="3">
    <location>
        <begin position="4"/>
        <end position="66"/>
    </location>
</feature>
<gene>
    <name evidence="4" type="ORF">BGK67_35605</name>
</gene>
<dbReference type="STRING" id="36818.BGK67_35605"/>
<evidence type="ECO:0000256" key="1">
    <source>
        <dbReference type="ARBA" id="ARBA00022450"/>
    </source>
</evidence>
<organism evidence="4 5">
    <name type="scientific">Streptomyces subrutilus</name>
    <dbReference type="NCBI Taxonomy" id="36818"/>
    <lineage>
        <taxon>Bacteria</taxon>
        <taxon>Bacillati</taxon>
        <taxon>Actinomycetota</taxon>
        <taxon>Actinomycetes</taxon>
        <taxon>Kitasatosporales</taxon>
        <taxon>Streptomycetaceae</taxon>
        <taxon>Streptomyces</taxon>
    </lineage>
</organism>
<dbReference type="Proteomes" id="UP000095705">
    <property type="component" value="Unassembled WGS sequence"/>
</dbReference>
<dbReference type="RefSeq" id="WP_069924712.1">
    <property type="nucleotide sequence ID" value="NZ_MEHK01000004.1"/>
</dbReference>
<sequence length="68" mass="7126">MPAKGWVEGADLFDASFFGYSPAEAATIDPQHRLFLECAWQGLEHAGIVPAAFDGDIAVFGGTGNGAR</sequence>
<keyword evidence="2" id="KW-0597">Phosphoprotein</keyword>
<reference evidence="4 5" key="1">
    <citation type="submission" date="2016-08" db="EMBL/GenBank/DDBJ databases">
        <title>The complete genome of Streptomyces subrutilus 10-1-1.</title>
        <authorList>
            <person name="Chen X."/>
        </authorList>
    </citation>
    <scope>NUCLEOTIDE SEQUENCE [LARGE SCALE GENOMIC DNA]</scope>
    <source>
        <strain evidence="4 5">10-1-1</strain>
    </source>
</reference>
<protein>
    <recommendedName>
        <fullName evidence="3">Beta-ketoacyl synthase-like N-terminal domain-containing protein</fullName>
    </recommendedName>
</protein>
<dbReference type="PANTHER" id="PTHR43775">
    <property type="entry name" value="FATTY ACID SYNTHASE"/>
    <property type="match status" value="1"/>
</dbReference>
<dbReference type="PANTHER" id="PTHR43775:SF37">
    <property type="entry name" value="SI:DKEY-61P9.11"/>
    <property type="match status" value="1"/>
</dbReference>
<dbReference type="InterPro" id="IPR016039">
    <property type="entry name" value="Thiolase-like"/>
</dbReference>
<keyword evidence="1" id="KW-0596">Phosphopantetheine</keyword>
<dbReference type="InterPro" id="IPR050091">
    <property type="entry name" value="PKS_NRPS_Biosynth_Enz"/>
</dbReference>
<proteinExistence type="predicted"/>
<keyword evidence="5" id="KW-1185">Reference proteome</keyword>
<evidence type="ECO:0000313" key="4">
    <source>
        <dbReference type="EMBL" id="OEJ21759.1"/>
    </source>
</evidence>
<name>A0A1E5NZS7_9ACTN</name>
<dbReference type="InterPro" id="IPR014030">
    <property type="entry name" value="Ketoacyl_synth_N"/>
</dbReference>
<evidence type="ECO:0000313" key="5">
    <source>
        <dbReference type="Proteomes" id="UP000095705"/>
    </source>
</evidence>
<comment type="caution">
    <text evidence="4">The sequence shown here is derived from an EMBL/GenBank/DDBJ whole genome shotgun (WGS) entry which is preliminary data.</text>
</comment>